<dbReference type="Proteomes" id="UP000461948">
    <property type="component" value="Unassembled WGS sequence"/>
</dbReference>
<sequence>MKQTYWVSIYKGRSDEAESRTFSPDQQKRAQFQEWLRDARDVKGSGGCRCRFGDELPLSIVRRGDNCHLAKYRYTGAHHKEDCRFYSRLTGEGGQQSYNQEALRETPAGTLMVTLDVPLKKLADAEAETAETPAPRPAGKTVKRNTMTLPGLLHLLWETSRYTEWHPAWEGSRNGPLMGWHLRKSADNIRAAGFRLADLMLTPAGSRGDRDAKRNADAVRLARENKTRLIAVAELQTWKPEFDTCPDRLPVRDFHGMPFMTITPSLWRALGHSFSRELSAWKGGARTIVIAYVDPDAPCGKLVRQAALMTVSPRYIPVDSGHEMKLEALLHASERKFMKPLRYDAGLADYLPDFYLTDLASDEDNLFALEVWGMDSEAYQLHRQEKTVWYDQTYTPAGWWSWDALRFPDTVPPLPAPDALLDRQHSIRMD</sequence>
<evidence type="ECO:0000313" key="2">
    <source>
        <dbReference type="Proteomes" id="UP000461948"/>
    </source>
</evidence>
<protein>
    <submittedName>
        <fullName evidence="1">DUF1173 family protein</fullName>
    </submittedName>
</protein>
<name>A0A7X2MI88_ENTAG</name>
<gene>
    <name evidence="1" type="ORF">GKC49_00250</name>
</gene>
<dbReference type="InterPro" id="IPR009553">
    <property type="entry name" value="DUF1173"/>
</dbReference>
<evidence type="ECO:0000313" key="1">
    <source>
        <dbReference type="EMBL" id="MSE13643.1"/>
    </source>
</evidence>
<organism evidence="1 2">
    <name type="scientific">Enterobacter agglomerans</name>
    <name type="common">Erwinia herbicola</name>
    <name type="synonym">Pantoea agglomerans</name>
    <dbReference type="NCBI Taxonomy" id="549"/>
    <lineage>
        <taxon>Bacteria</taxon>
        <taxon>Pseudomonadati</taxon>
        <taxon>Pseudomonadota</taxon>
        <taxon>Gammaproteobacteria</taxon>
        <taxon>Enterobacterales</taxon>
        <taxon>Erwiniaceae</taxon>
        <taxon>Pantoea</taxon>
        <taxon>Pantoea agglomerans group</taxon>
    </lineage>
</organism>
<dbReference type="Pfam" id="PF06666">
    <property type="entry name" value="DUF1173"/>
    <property type="match status" value="1"/>
</dbReference>
<reference evidence="1 2" key="1">
    <citation type="submission" date="2019-11" db="EMBL/GenBank/DDBJ databases">
        <title>Draft Genome Sequence of Plant Growth-Promoting Rhizosphere-Associated Bacteria.</title>
        <authorList>
            <person name="Vasilyev I.Y."/>
            <person name="Radchenko V."/>
            <person name="Ilnitskaya E.V."/>
        </authorList>
    </citation>
    <scope>NUCLEOTIDE SEQUENCE [LARGE SCALE GENOMIC DNA]</scope>
    <source>
        <strain evidence="1 2">VRA_MhP_f</strain>
    </source>
</reference>
<dbReference type="AlphaFoldDB" id="A0A7X2MI88"/>
<dbReference type="EMBL" id="WKLC01000002">
    <property type="protein sequence ID" value="MSE13643.1"/>
    <property type="molecule type" value="Genomic_DNA"/>
</dbReference>
<comment type="caution">
    <text evidence="1">The sequence shown here is derived from an EMBL/GenBank/DDBJ whole genome shotgun (WGS) entry which is preliminary data.</text>
</comment>
<accession>A0A7X2MI88</accession>
<proteinExistence type="predicted"/>